<evidence type="ECO:0000313" key="3">
    <source>
        <dbReference type="EMBL" id="VEI02509.1"/>
    </source>
</evidence>
<keyword evidence="1" id="KW-0812">Transmembrane</keyword>
<proteinExistence type="predicted"/>
<name>A0A3Q9UEK4_9ACTN</name>
<dbReference type="EMBL" id="LR134473">
    <property type="protein sequence ID" value="VEI02509.1"/>
    <property type="molecule type" value="Genomic_DNA"/>
</dbReference>
<gene>
    <name evidence="2" type="ORF">C0Z10_08435</name>
    <name evidence="3" type="ORF">NCTC13652_00687</name>
</gene>
<dbReference type="KEGG" id="aji:C0Z10_08435"/>
<dbReference type="OrthoDB" id="3216131at2"/>
<accession>A0A3Q9UEK4</accession>
<dbReference type="GeneID" id="82883492"/>
<feature type="transmembrane region" description="Helical" evidence="1">
    <location>
        <begin position="72"/>
        <end position="95"/>
    </location>
</feature>
<keyword evidence="1" id="KW-1133">Transmembrane helix</keyword>
<protein>
    <submittedName>
        <fullName evidence="2 3">YGGT family</fullName>
    </submittedName>
</protein>
<evidence type="ECO:0000313" key="4">
    <source>
        <dbReference type="Proteomes" id="UP000277858"/>
    </source>
</evidence>
<reference evidence="5" key="1">
    <citation type="submission" date="2017-12" db="EMBL/GenBank/DDBJ databases">
        <title>Whole genome sequencing of Acidipropionibacterium jensenii strains JS279 and JS280.</title>
        <authorList>
            <person name="Deptula P."/>
            <person name="Laine P."/>
            <person name="Smolander O.-P."/>
            <person name="Paulin L."/>
            <person name="Auvinen P."/>
            <person name="Varmanen P."/>
        </authorList>
    </citation>
    <scope>NUCLEOTIDE SEQUENCE [LARGE SCALE GENOMIC DNA]</scope>
    <source>
        <strain evidence="5">JS280</strain>
    </source>
</reference>
<organism evidence="2 5">
    <name type="scientific">Acidipropionibacterium jensenii</name>
    <dbReference type="NCBI Taxonomy" id="1749"/>
    <lineage>
        <taxon>Bacteria</taxon>
        <taxon>Bacillati</taxon>
        <taxon>Actinomycetota</taxon>
        <taxon>Actinomycetes</taxon>
        <taxon>Propionibacteriales</taxon>
        <taxon>Propionibacteriaceae</taxon>
        <taxon>Acidipropionibacterium</taxon>
    </lineage>
</organism>
<dbReference type="Pfam" id="PF02325">
    <property type="entry name" value="CCB3_YggT"/>
    <property type="match status" value="1"/>
</dbReference>
<evidence type="ECO:0000313" key="5">
    <source>
        <dbReference type="Proteomes" id="UP000285875"/>
    </source>
</evidence>
<evidence type="ECO:0000313" key="2">
    <source>
        <dbReference type="EMBL" id="AZZ39774.1"/>
    </source>
</evidence>
<sequence>MALAGIIVLYAIQFYMVLLVVRMIISWVPLLARGFQPHGVLAVIFELVYTVTDPPVRFFDRILPPVRLGGVALSLGFMLLFVVLIALQRVTVLVFF</sequence>
<dbReference type="AlphaFoldDB" id="A0A3Q9UEK4"/>
<dbReference type="RefSeq" id="WP_028703104.1">
    <property type="nucleotide sequence ID" value="NZ_CP025570.1"/>
</dbReference>
<feature type="transmembrane region" description="Helical" evidence="1">
    <location>
        <begin position="6"/>
        <end position="28"/>
    </location>
</feature>
<dbReference type="Proteomes" id="UP000285875">
    <property type="component" value="Chromosome"/>
</dbReference>
<dbReference type="STRING" id="1122997.GCA_000425285_01520"/>
<dbReference type="InterPro" id="IPR003425">
    <property type="entry name" value="CCB3/YggT"/>
</dbReference>
<reference evidence="2" key="3">
    <citation type="journal article" date="2019" name="Microorganisms">
        <title>Red-Brown Pigmentation of Acidipropionibacterium jensenii Is Tied to Haemolytic Activity and cyl-Like Gene Cluster.</title>
        <authorList>
            <person name="Deptula P."/>
            <person name="Loivamaa I."/>
            <person name="Smolander O.P."/>
            <person name="Laine P."/>
            <person name="Roberts R.J."/>
            <person name="Piironen V."/>
            <person name="Paulin L."/>
            <person name="Savijoki K."/>
            <person name="Auvinen P."/>
            <person name="Varmanen P."/>
        </authorList>
    </citation>
    <scope>NUCLEOTIDE SEQUENCE</scope>
    <source>
        <strain evidence="2">JS280</strain>
    </source>
</reference>
<reference evidence="3 4" key="2">
    <citation type="submission" date="2018-12" db="EMBL/GenBank/DDBJ databases">
        <authorList>
            <consortium name="Pathogen Informatics"/>
        </authorList>
    </citation>
    <scope>NUCLEOTIDE SEQUENCE [LARGE SCALE GENOMIC DNA]</scope>
    <source>
        <strain evidence="3 4">NCTC13652</strain>
    </source>
</reference>
<dbReference type="EMBL" id="CP025570">
    <property type="protein sequence ID" value="AZZ39774.1"/>
    <property type="molecule type" value="Genomic_DNA"/>
</dbReference>
<dbReference type="Proteomes" id="UP000277858">
    <property type="component" value="Chromosome"/>
</dbReference>
<dbReference type="GO" id="GO:0016020">
    <property type="term" value="C:membrane"/>
    <property type="evidence" value="ECO:0007669"/>
    <property type="project" value="InterPro"/>
</dbReference>
<evidence type="ECO:0000256" key="1">
    <source>
        <dbReference type="SAM" id="Phobius"/>
    </source>
</evidence>
<keyword evidence="1" id="KW-0472">Membrane</keyword>
<keyword evidence="4" id="KW-1185">Reference proteome</keyword>